<feature type="region of interest" description="Disordered" evidence="2">
    <location>
        <begin position="68"/>
        <end position="130"/>
    </location>
</feature>
<keyword evidence="5" id="KW-1185">Reference proteome</keyword>
<reference evidence="4" key="1">
    <citation type="journal article" date="2021" name="Sci. Rep.">
        <title>Diploid genomic architecture of Nitzschia inconspicua, an elite biomass production diatom.</title>
        <authorList>
            <person name="Oliver A."/>
            <person name="Podell S."/>
            <person name="Pinowska A."/>
            <person name="Traller J.C."/>
            <person name="Smith S.R."/>
            <person name="McClure R."/>
            <person name="Beliaev A."/>
            <person name="Bohutskyi P."/>
            <person name="Hill E.A."/>
            <person name="Rabines A."/>
            <person name="Zheng H."/>
            <person name="Allen L.Z."/>
            <person name="Kuo A."/>
            <person name="Grigoriev I.V."/>
            <person name="Allen A.E."/>
            <person name="Hazlebeck D."/>
            <person name="Allen E.E."/>
        </authorList>
    </citation>
    <scope>NUCLEOTIDE SEQUENCE</scope>
    <source>
        <strain evidence="4">Hildebrandi</strain>
    </source>
</reference>
<name>A0A9K3PJ43_9STRA</name>
<accession>A0A9K3PJ43</accession>
<proteinExistence type="predicted"/>
<dbReference type="Pfam" id="PF09758">
    <property type="entry name" value="FPL"/>
    <property type="match status" value="1"/>
</dbReference>
<dbReference type="GO" id="GO:0007034">
    <property type="term" value="P:vacuolar transport"/>
    <property type="evidence" value="ECO:0007669"/>
    <property type="project" value="TreeGrafter"/>
</dbReference>
<evidence type="ECO:0000256" key="2">
    <source>
        <dbReference type="SAM" id="MobiDB-lite"/>
    </source>
</evidence>
<feature type="compositionally biased region" description="Polar residues" evidence="2">
    <location>
        <begin position="73"/>
        <end position="96"/>
    </location>
</feature>
<dbReference type="PANTHER" id="PTHR21481">
    <property type="entry name" value="PROTEIN CLEC16A"/>
    <property type="match status" value="1"/>
</dbReference>
<dbReference type="PANTHER" id="PTHR21481:SF0">
    <property type="entry name" value="PROTEIN CLEC16A"/>
    <property type="match status" value="1"/>
</dbReference>
<dbReference type="EMBL" id="JAGRRH010000021">
    <property type="protein sequence ID" value="KAG7346799.1"/>
    <property type="molecule type" value="Genomic_DNA"/>
</dbReference>
<dbReference type="GO" id="GO:0006914">
    <property type="term" value="P:autophagy"/>
    <property type="evidence" value="ECO:0007669"/>
    <property type="project" value="UniProtKB-KW"/>
</dbReference>
<comment type="caution">
    <text evidence="4">The sequence shown here is derived from an EMBL/GenBank/DDBJ whole genome shotgun (WGS) entry which is preliminary data.</text>
</comment>
<dbReference type="GO" id="GO:0005770">
    <property type="term" value="C:late endosome"/>
    <property type="evidence" value="ECO:0007669"/>
    <property type="project" value="TreeGrafter"/>
</dbReference>
<keyword evidence="1" id="KW-0072">Autophagy</keyword>
<feature type="compositionally biased region" description="Basic and acidic residues" evidence="2">
    <location>
        <begin position="101"/>
        <end position="110"/>
    </location>
</feature>
<gene>
    <name evidence="4" type="ORF">IV203_005868</name>
</gene>
<dbReference type="Proteomes" id="UP000693970">
    <property type="component" value="Unassembled WGS sequence"/>
</dbReference>
<sequence length="1030" mass="114940">MMVGSLWLSSPKKRHSVERLRVVYTDLLQHIDADHSPHGLEPRRRASAEDIECHKKAHRFSFRRNIIPVVPSRANNGQRSNRSGSQESPTRSTVRNATDPLFDRDVHKDGNNGNEAVVESESRDVPNSGDNLIRRTALSMRNDQTFSDLAGAFRFLAATRSYDKDGEHFGGVETDEDGTVCGIQRAKALERRVVELIALIGDIVVNGSNCSVASNRTASSFMQSVRTDSVFEYFCEKCILSLLVDIAKEKRYTTITDSPHSMEFAESPVHGVVWSGLVKAQVYETVSLLVSDVRNQSIIYYLLSNNYINDLIACMQPIQQWTEPAIAAMLPAYVDLLKNLTLQLADDPHLFPFLTVEIQDGATTTVKFPLFSAALETASSYYTQSDAQIYATCFAIIINLMQIPHRPIQDWLNRSTFSQRALANHLCECLLNRFNRITYLTTGPVVDGPRHNAIAAQLLNLKDHMGMVHEVVWSGVRGLDVRLCESLLQKVVLVLLQSLSSNRPFLVVGLVDADVIPESEALAQVSTIVFSYMFSNLAYVPLQRMLAVALLHTESTPLWTSKNWMKQMESPDSYVFMPALSDIVNEEEAREICPNPFLGEILKTLQGDYGEWRTTSVACMLQSILSADAMDAESLTMLEIISASKNKSTSLQNAVETFLTRPHPASAISAKALECVGILGLMILSKELMVAVLEAKEHATERLEQVLRDSVVWKAMVMARNKFYEKALEYRGLSGVSDLFLDLVEAAIRTRYTPKYSDSGLITFTCLLNRRGHVDHALDADSLVREMRGVTSNDVETTRFLLNMSLQFRALCKVVDRLCLDIHRNVKSLSCKNPLDGIKLDWVDKADDLCRTVGDLQEKPNIGADLDLTGRTFFPFNSSTKSTQEAQKGSKASELRGEKLVGLEGVFLSTSNFVLVLDPTDLFVVKPRKKMEENRGTLLFALSLRSIIAAAADGEWLHIAVRNQDVGFLIKNGNMALKFESPGTCLIVKQYLDRSQEVLRQELLNKIPDLLVVPKSNASTNPDSRVEDNE</sequence>
<evidence type="ECO:0000313" key="4">
    <source>
        <dbReference type="EMBL" id="KAG7346799.1"/>
    </source>
</evidence>
<dbReference type="GO" id="GO:0016197">
    <property type="term" value="P:endosomal transport"/>
    <property type="evidence" value="ECO:0007669"/>
    <property type="project" value="TreeGrafter"/>
</dbReference>
<dbReference type="GO" id="GO:0005794">
    <property type="term" value="C:Golgi apparatus"/>
    <property type="evidence" value="ECO:0007669"/>
    <property type="project" value="TreeGrafter"/>
</dbReference>
<protein>
    <recommendedName>
        <fullName evidence="3">FPL domain-containing protein</fullName>
    </recommendedName>
</protein>
<reference evidence="4" key="2">
    <citation type="submission" date="2021-04" db="EMBL/GenBank/DDBJ databases">
        <authorList>
            <person name="Podell S."/>
        </authorList>
    </citation>
    <scope>NUCLEOTIDE SEQUENCE</scope>
    <source>
        <strain evidence="4">Hildebrandi</strain>
    </source>
</reference>
<dbReference type="OrthoDB" id="197594at2759"/>
<dbReference type="GO" id="GO:1901096">
    <property type="term" value="P:regulation of autophagosome maturation"/>
    <property type="evidence" value="ECO:0007669"/>
    <property type="project" value="TreeGrafter"/>
</dbReference>
<dbReference type="InterPro" id="IPR039272">
    <property type="entry name" value="CLEC16A/TT9"/>
</dbReference>
<evidence type="ECO:0000259" key="3">
    <source>
        <dbReference type="Pfam" id="PF09758"/>
    </source>
</evidence>
<organism evidence="4 5">
    <name type="scientific">Nitzschia inconspicua</name>
    <dbReference type="NCBI Taxonomy" id="303405"/>
    <lineage>
        <taxon>Eukaryota</taxon>
        <taxon>Sar</taxon>
        <taxon>Stramenopiles</taxon>
        <taxon>Ochrophyta</taxon>
        <taxon>Bacillariophyta</taxon>
        <taxon>Bacillariophyceae</taxon>
        <taxon>Bacillariophycidae</taxon>
        <taxon>Bacillariales</taxon>
        <taxon>Bacillariaceae</taxon>
        <taxon>Nitzschia</taxon>
    </lineage>
</organism>
<evidence type="ECO:0000313" key="5">
    <source>
        <dbReference type="Proteomes" id="UP000693970"/>
    </source>
</evidence>
<feature type="domain" description="FPL" evidence="3">
    <location>
        <begin position="278"/>
        <end position="400"/>
    </location>
</feature>
<dbReference type="AlphaFoldDB" id="A0A9K3PJ43"/>
<dbReference type="InterPro" id="IPR019155">
    <property type="entry name" value="CLEC16A/TT9_N"/>
</dbReference>
<evidence type="ECO:0000256" key="1">
    <source>
        <dbReference type="ARBA" id="ARBA00023006"/>
    </source>
</evidence>